<dbReference type="RefSeq" id="XP_033605500.1">
    <property type="nucleotide sequence ID" value="XM_033749188.1"/>
</dbReference>
<gene>
    <name evidence="1" type="ORF">EJ05DRAFT_534472</name>
</gene>
<dbReference type="Gene3D" id="1.20.1290.10">
    <property type="entry name" value="AhpD-like"/>
    <property type="match status" value="1"/>
</dbReference>
<dbReference type="OrthoDB" id="2567457at2759"/>
<accession>A0A6A6WM04</accession>
<dbReference type="GeneID" id="54490242"/>
<dbReference type="AlphaFoldDB" id="A0A6A6WM04"/>
<organism evidence="1 2">
    <name type="scientific">Pseudovirgaria hyperparasitica</name>
    <dbReference type="NCBI Taxonomy" id="470096"/>
    <lineage>
        <taxon>Eukaryota</taxon>
        <taxon>Fungi</taxon>
        <taxon>Dikarya</taxon>
        <taxon>Ascomycota</taxon>
        <taxon>Pezizomycotina</taxon>
        <taxon>Dothideomycetes</taxon>
        <taxon>Dothideomycetes incertae sedis</taxon>
        <taxon>Acrospermales</taxon>
        <taxon>Acrospermaceae</taxon>
        <taxon>Pseudovirgaria</taxon>
    </lineage>
</organism>
<sequence>MVAKAPRFPSVFGSQEQKEAFEQTERDVKELQGESFSFKDAQGNFLGPFGVLCYTPSTFKPFLSYSKSYYTLPHLTPKERELTTLATVSVTKSDYVEYAHQKIGISLGLTQDQVERASAGHLPKGLSDREECVYELALSVARGFGNIKDKQFDSAVALLGKEGVAALAQLVGGYLLISTMESVAGGSVPES</sequence>
<dbReference type="PANTHER" id="PTHR34846:SF11">
    <property type="entry name" value="4-CARBOXYMUCONOLACTONE DECARBOXYLASE FAMILY PROTEIN (AFU_ORTHOLOGUE AFUA_6G11590)"/>
    <property type="match status" value="1"/>
</dbReference>
<dbReference type="SUPFAM" id="SSF69118">
    <property type="entry name" value="AhpD-like"/>
    <property type="match status" value="1"/>
</dbReference>
<dbReference type="PANTHER" id="PTHR34846">
    <property type="entry name" value="4-CARBOXYMUCONOLACTONE DECARBOXYLASE FAMILY PROTEIN (AFU_ORTHOLOGUE AFUA_6G11590)"/>
    <property type="match status" value="1"/>
</dbReference>
<proteinExistence type="predicted"/>
<protein>
    <submittedName>
        <fullName evidence="1">Uncharacterized protein</fullName>
    </submittedName>
</protein>
<dbReference type="EMBL" id="ML996565">
    <property type="protein sequence ID" value="KAF2763049.1"/>
    <property type="molecule type" value="Genomic_DNA"/>
</dbReference>
<dbReference type="InterPro" id="IPR029032">
    <property type="entry name" value="AhpD-like"/>
</dbReference>
<keyword evidence="2" id="KW-1185">Reference proteome</keyword>
<evidence type="ECO:0000313" key="1">
    <source>
        <dbReference type="EMBL" id="KAF2763049.1"/>
    </source>
</evidence>
<dbReference type="Proteomes" id="UP000799437">
    <property type="component" value="Unassembled WGS sequence"/>
</dbReference>
<reference evidence="1" key="1">
    <citation type="journal article" date="2020" name="Stud. Mycol.">
        <title>101 Dothideomycetes genomes: a test case for predicting lifestyles and emergence of pathogens.</title>
        <authorList>
            <person name="Haridas S."/>
            <person name="Albert R."/>
            <person name="Binder M."/>
            <person name="Bloem J."/>
            <person name="Labutti K."/>
            <person name="Salamov A."/>
            <person name="Andreopoulos B."/>
            <person name="Baker S."/>
            <person name="Barry K."/>
            <person name="Bills G."/>
            <person name="Bluhm B."/>
            <person name="Cannon C."/>
            <person name="Castanera R."/>
            <person name="Culley D."/>
            <person name="Daum C."/>
            <person name="Ezra D."/>
            <person name="Gonzalez J."/>
            <person name="Henrissat B."/>
            <person name="Kuo A."/>
            <person name="Liang C."/>
            <person name="Lipzen A."/>
            <person name="Lutzoni F."/>
            <person name="Magnuson J."/>
            <person name="Mondo S."/>
            <person name="Nolan M."/>
            <person name="Ohm R."/>
            <person name="Pangilinan J."/>
            <person name="Park H.-J."/>
            <person name="Ramirez L."/>
            <person name="Alfaro M."/>
            <person name="Sun H."/>
            <person name="Tritt A."/>
            <person name="Yoshinaga Y."/>
            <person name="Zwiers L.-H."/>
            <person name="Turgeon B."/>
            <person name="Goodwin S."/>
            <person name="Spatafora J."/>
            <person name="Crous P."/>
            <person name="Grigoriev I."/>
        </authorList>
    </citation>
    <scope>NUCLEOTIDE SEQUENCE</scope>
    <source>
        <strain evidence="1">CBS 121739</strain>
    </source>
</reference>
<name>A0A6A6WM04_9PEZI</name>
<evidence type="ECO:0000313" key="2">
    <source>
        <dbReference type="Proteomes" id="UP000799437"/>
    </source>
</evidence>